<dbReference type="InterPro" id="IPR042996">
    <property type="entry name" value="PTPRO"/>
</dbReference>
<dbReference type="Ensembl" id="ENSSPAT00000005756.1">
    <property type="protein sequence ID" value="ENSSPAP00000005642.1"/>
    <property type="gene ID" value="ENSSPAG00000004372.1"/>
</dbReference>
<accession>A0A3B4ZVA6</accession>
<name>A0A3B4ZVA6_9TELE</name>
<evidence type="ECO:0000313" key="2">
    <source>
        <dbReference type="Ensembl" id="ENSSPAP00000005642.1"/>
    </source>
</evidence>
<dbReference type="PANTHER" id="PTHR47028:SF1">
    <property type="entry name" value="RECEPTOR-TYPE TYROSINE-PROTEIN PHOSPHATASE O"/>
    <property type="match status" value="1"/>
</dbReference>
<proteinExistence type="predicted"/>
<dbReference type="GO" id="GO:0007411">
    <property type="term" value="P:axon guidance"/>
    <property type="evidence" value="ECO:0007669"/>
    <property type="project" value="TreeGrafter"/>
</dbReference>
<dbReference type="STRING" id="144197.ENSSPAP00000005642"/>
<dbReference type="GO" id="GO:0003093">
    <property type="term" value="P:regulation of glomerular filtration"/>
    <property type="evidence" value="ECO:0007669"/>
    <property type="project" value="TreeGrafter"/>
</dbReference>
<dbReference type="Pfam" id="PF00102">
    <property type="entry name" value="Y_phosphatase"/>
    <property type="match status" value="1"/>
</dbReference>
<dbReference type="SUPFAM" id="SSF52799">
    <property type="entry name" value="(Phosphotyrosine protein) phosphatases II"/>
    <property type="match status" value="1"/>
</dbReference>
<dbReference type="PANTHER" id="PTHR47028">
    <property type="entry name" value="RECEPTOR-TYPE TYROSINE-PROTEIN PHOSPHATASE O"/>
    <property type="match status" value="1"/>
</dbReference>
<dbReference type="GO" id="GO:0098982">
    <property type="term" value="C:GABA-ergic synapse"/>
    <property type="evidence" value="ECO:0007669"/>
    <property type="project" value="TreeGrafter"/>
</dbReference>
<reference evidence="2" key="1">
    <citation type="submission" date="2023-09" db="UniProtKB">
        <authorList>
            <consortium name="Ensembl"/>
        </authorList>
    </citation>
    <scope>IDENTIFICATION</scope>
</reference>
<dbReference type="GO" id="GO:0004725">
    <property type="term" value="F:protein tyrosine phosphatase activity"/>
    <property type="evidence" value="ECO:0007669"/>
    <property type="project" value="InterPro"/>
</dbReference>
<dbReference type="InterPro" id="IPR000242">
    <property type="entry name" value="PTP_cat"/>
</dbReference>
<organism evidence="2">
    <name type="scientific">Stegastes partitus</name>
    <name type="common">bicolor damselfish</name>
    <dbReference type="NCBI Taxonomy" id="144197"/>
    <lineage>
        <taxon>Eukaryota</taxon>
        <taxon>Metazoa</taxon>
        <taxon>Chordata</taxon>
        <taxon>Craniata</taxon>
        <taxon>Vertebrata</taxon>
        <taxon>Euteleostomi</taxon>
        <taxon>Actinopterygii</taxon>
        <taxon>Neopterygii</taxon>
        <taxon>Teleostei</taxon>
        <taxon>Neoteleostei</taxon>
        <taxon>Acanthomorphata</taxon>
        <taxon>Ovalentaria</taxon>
        <taxon>Pomacentridae</taxon>
        <taxon>Stegastes</taxon>
    </lineage>
</organism>
<dbReference type="InterPro" id="IPR029021">
    <property type="entry name" value="Prot-tyrosine_phosphatase-like"/>
</dbReference>
<evidence type="ECO:0000259" key="1">
    <source>
        <dbReference type="PROSITE" id="PS50055"/>
    </source>
</evidence>
<dbReference type="GO" id="GO:0098978">
    <property type="term" value="C:glutamatergic synapse"/>
    <property type="evidence" value="ECO:0007669"/>
    <property type="project" value="TreeGrafter"/>
</dbReference>
<dbReference type="GO" id="GO:0090090">
    <property type="term" value="P:negative regulation of canonical Wnt signaling pathway"/>
    <property type="evidence" value="ECO:0007669"/>
    <property type="project" value="TreeGrafter"/>
</dbReference>
<dbReference type="AlphaFoldDB" id="A0A3B4ZVA6"/>
<dbReference type="GO" id="GO:0005886">
    <property type="term" value="C:plasma membrane"/>
    <property type="evidence" value="ECO:0007669"/>
    <property type="project" value="TreeGrafter"/>
</dbReference>
<protein>
    <recommendedName>
        <fullName evidence="1">Tyrosine-protein phosphatase domain-containing protein</fullName>
    </recommendedName>
</protein>
<sequence length="102" mass="11748">MYMAILVSFRVCLGPQKRVSLARIIIIIRAGYKHSKEYIATQGPLPETRNDFWKMVLQQKSPIIVMLTQCNERRRVSPALYPLHPEPESQLPSGGRFLLLQL</sequence>
<dbReference type="GO" id="GO:0045296">
    <property type="term" value="F:cadherin binding"/>
    <property type="evidence" value="ECO:0007669"/>
    <property type="project" value="TreeGrafter"/>
</dbReference>
<dbReference type="GO" id="GO:0017147">
    <property type="term" value="F:Wnt-protein binding"/>
    <property type="evidence" value="ECO:0007669"/>
    <property type="project" value="TreeGrafter"/>
</dbReference>
<dbReference type="PROSITE" id="PS50055">
    <property type="entry name" value="TYR_PHOSPHATASE_PTP"/>
    <property type="match status" value="1"/>
</dbReference>
<dbReference type="GO" id="GO:0072112">
    <property type="term" value="P:podocyte differentiation"/>
    <property type="evidence" value="ECO:0007669"/>
    <property type="project" value="TreeGrafter"/>
</dbReference>
<dbReference type="Gene3D" id="3.90.190.10">
    <property type="entry name" value="Protein tyrosine phosphatase superfamily"/>
    <property type="match status" value="1"/>
</dbReference>
<feature type="domain" description="Tyrosine-protein phosphatase" evidence="1">
    <location>
        <begin position="1"/>
        <end position="82"/>
    </location>
</feature>